<feature type="transmembrane region" description="Helical" evidence="1">
    <location>
        <begin position="138"/>
        <end position="163"/>
    </location>
</feature>
<feature type="transmembrane region" description="Helical" evidence="1">
    <location>
        <begin position="12"/>
        <end position="34"/>
    </location>
</feature>
<dbReference type="Gene3D" id="1.10.1760.20">
    <property type="match status" value="1"/>
</dbReference>
<sequence length="180" mass="19213">MKISSKVTYAGLFIAIGVLLPMIFHLVGVGGTIILPMHIPVIMSGFYLGGRYGLLVGMITPIISHLVTGMPPITPVPMLYIMIFELGGYGFLTGLIFKNTNKISYSLLGGMVGGRIIAGIVVWLLSLLFGFSNLASPIIFVGGAVITGLPGIILQLILIPLIVPRTVDNHTIQQEGNYGY</sequence>
<accession>A0A226BXI6</accession>
<evidence type="ECO:0000313" key="2">
    <source>
        <dbReference type="EMBL" id="OWZ83706.1"/>
    </source>
</evidence>
<feature type="transmembrane region" description="Helical" evidence="1">
    <location>
        <begin position="79"/>
        <end position="97"/>
    </location>
</feature>
<gene>
    <name evidence="2" type="ORF">CDO51_07065</name>
</gene>
<keyword evidence="3" id="KW-1185">Reference proteome</keyword>
<dbReference type="GO" id="GO:0022857">
    <property type="term" value="F:transmembrane transporter activity"/>
    <property type="evidence" value="ECO:0007669"/>
    <property type="project" value="InterPro"/>
</dbReference>
<evidence type="ECO:0000313" key="3">
    <source>
        <dbReference type="Proteomes" id="UP000214588"/>
    </source>
</evidence>
<keyword evidence="1" id="KW-1133">Transmembrane helix</keyword>
<protein>
    <submittedName>
        <fullName evidence="2">ECF transporter S component</fullName>
    </submittedName>
</protein>
<keyword evidence="1" id="KW-0472">Membrane</keyword>
<comment type="caution">
    <text evidence="2">The sequence shown here is derived from an EMBL/GenBank/DDBJ whole genome shotgun (WGS) entry which is preliminary data.</text>
</comment>
<proteinExistence type="predicted"/>
<name>A0A226BXI6_9FIRM</name>
<feature type="transmembrane region" description="Helical" evidence="1">
    <location>
        <begin position="109"/>
        <end position="132"/>
    </location>
</feature>
<dbReference type="Pfam" id="PF12822">
    <property type="entry name" value="ECF_trnsprt"/>
    <property type="match status" value="1"/>
</dbReference>
<dbReference type="InterPro" id="IPR024529">
    <property type="entry name" value="ECF_trnsprt_substrate-spec"/>
</dbReference>
<reference evidence="2 3" key="1">
    <citation type="submission" date="2017-06" db="EMBL/GenBank/DDBJ databases">
        <title>Draft Genome Sequence of Natranaerobius trueperi halophilic, alkalithermophilic bacteria from soda lakes.</title>
        <authorList>
            <person name="Zhao B."/>
        </authorList>
    </citation>
    <scope>NUCLEOTIDE SEQUENCE [LARGE SCALE GENOMIC DNA]</scope>
    <source>
        <strain evidence="2 3">DSM 18760</strain>
    </source>
</reference>
<dbReference type="AlphaFoldDB" id="A0A226BXI6"/>
<dbReference type="EMBL" id="NIQC01000013">
    <property type="protein sequence ID" value="OWZ83706.1"/>
    <property type="molecule type" value="Genomic_DNA"/>
</dbReference>
<dbReference type="RefSeq" id="WP_089023599.1">
    <property type="nucleotide sequence ID" value="NZ_NIQC01000013.1"/>
</dbReference>
<dbReference type="Proteomes" id="UP000214588">
    <property type="component" value="Unassembled WGS sequence"/>
</dbReference>
<dbReference type="OrthoDB" id="9815422at2"/>
<organism evidence="2 3">
    <name type="scientific">Natranaerobius trueperi</name>
    <dbReference type="NCBI Taxonomy" id="759412"/>
    <lineage>
        <taxon>Bacteria</taxon>
        <taxon>Bacillati</taxon>
        <taxon>Bacillota</taxon>
        <taxon>Clostridia</taxon>
        <taxon>Natranaerobiales</taxon>
        <taxon>Natranaerobiaceae</taxon>
        <taxon>Natranaerobius</taxon>
    </lineage>
</organism>
<keyword evidence="1" id="KW-0812">Transmembrane</keyword>
<evidence type="ECO:0000256" key="1">
    <source>
        <dbReference type="SAM" id="Phobius"/>
    </source>
</evidence>